<feature type="transmembrane region" description="Helical" evidence="6">
    <location>
        <begin position="6"/>
        <end position="25"/>
    </location>
</feature>
<evidence type="ECO:0000256" key="4">
    <source>
        <dbReference type="ARBA" id="ARBA00022989"/>
    </source>
</evidence>
<keyword evidence="2" id="KW-1003">Cell membrane</keyword>
<evidence type="ECO:0000313" key="7">
    <source>
        <dbReference type="EMBL" id="MFK3864370.1"/>
    </source>
</evidence>
<proteinExistence type="predicted"/>
<comment type="subcellular location">
    <subcellularLocation>
        <location evidence="1">Cell membrane</location>
        <topology evidence="1">Multi-pass membrane protein</topology>
    </subcellularLocation>
</comment>
<dbReference type="PANTHER" id="PTHR30086:SF21">
    <property type="entry name" value="TRANSPORT PROTEIN"/>
    <property type="match status" value="1"/>
</dbReference>
<keyword evidence="4 6" id="KW-1133">Transmembrane helix</keyword>
<dbReference type="InterPro" id="IPR001123">
    <property type="entry name" value="LeuE-type"/>
</dbReference>
<dbReference type="RefSeq" id="WP_404675415.1">
    <property type="nucleotide sequence ID" value="NZ_JBJDOT010000013.1"/>
</dbReference>
<evidence type="ECO:0000256" key="5">
    <source>
        <dbReference type="ARBA" id="ARBA00023136"/>
    </source>
</evidence>
<feature type="transmembrane region" description="Helical" evidence="6">
    <location>
        <begin position="74"/>
        <end position="95"/>
    </location>
</feature>
<feature type="transmembrane region" description="Helical" evidence="6">
    <location>
        <begin position="116"/>
        <end position="138"/>
    </location>
</feature>
<evidence type="ECO:0000256" key="6">
    <source>
        <dbReference type="SAM" id="Phobius"/>
    </source>
</evidence>
<evidence type="ECO:0000256" key="3">
    <source>
        <dbReference type="ARBA" id="ARBA00022692"/>
    </source>
</evidence>
<accession>A0ABW8KZN4</accession>
<organism evidence="7 8">
    <name type="scientific">Pseudoalteromonas rhizosphaerae</name>
    <dbReference type="NCBI Taxonomy" id="2518973"/>
    <lineage>
        <taxon>Bacteria</taxon>
        <taxon>Pseudomonadati</taxon>
        <taxon>Pseudomonadota</taxon>
        <taxon>Gammaproteobacteria</taxon>
        <taxon>Alteromonadales</taxon>
        <taxon>Pseudoalteromonadaceae</taxon>
        <taxon>Pseudoalteromonas</taxon>
    </lineage>
</organism>
<evidence type="ECO:0000256" key="1">
    <source>
        <dbReference type="ARBA" id="ARBA00004651"/>
    </source>
</evidence>
<keyword evidence="5 6" id="KW-0472">Membrane</keyword>
<dbReference type="PANTHER" id="PTHR30086">
    <property type="entry name" value="ARGININE EXPORTER PROTEIN ARGO"/>
    <property type="match status" value="1"/>
</dbReference>
<keyword evidence="3 6" id="KW-0812">Transmembrane</keyword>
<feature type="transmembrane region" description="Helical" evidence="6">
    <location>
        <begin position="37"/>
        <end position="62"/>
    </location>
</feature>
<feature type="transmembrane region" description="Helical" evidence="6">
    <location>
        <begin position="144"/>
        <end position="165"/>
    </location>
</feature>
<dbReference type="Proteomes" id="UP001620262">
    <property type="component" value="Unassembled WGS sequence"/>
</dbReference>
<reference evidence="7 8" key="1">
    <citation type="submission" date="2024-11" db="EMBL/GenBank/DDBJ databases">
        <title>The Natural Products Discovery Center: Release of the First 8490 Sequenced Strains for Exploring Actinobacteria Biosynthetic Diversity.</title>
        <authorList>
            <person name="Kalkreuter E."/>
            <person name="Kautsar S.A."/>
            <person name="Yang D."/>
            <person name="Bader C.D."/>
            <person name="Teijaro C.N."/>
            <person name="Fluegel L."/>
            <person name="Davis C.M."/>
            <person name="Simpson J.R."/>
            <person name="Lauterbach L."/>
            <person name="Steele A.D."/>
            <person name="Gui C."/>
            <person name="Meng S."/>
            <person name="Li G."/>
            <person name="Viehrig K."/>
            <person name="Ye F."/>
            <person name="Su P."/>
            <person name="Kiefer A.F."/>
            <person name="Nichols A."/>
            <person name="Cepeda A.J."/>
            <person name="Yan W."/>
            <person name="Fan B."/>
            <person name="Jiang Y."/>
            <person name="Adhikari A."/>
            <person name="Zheng C.-J."/>
            <person name="Schuster L."/>
            <person name="Cowan T.M."/>
            <person name="Smanski M.J."/>
            <person name="Chevrette M.G."/>
            <person name="De Carvalho L.P.S."/>
            <person name="Shen B."/>
        </authorList>
    </citation>
    <scope>NUCLEOTIDE SEQUENCE [LARGE SCALE GENOMIC DNA]</scope>
    <source>
        <strain evidence="7 8">NPDC078403</strain>
    </source>
</reference>
<name>A0ABW8KZN4_9GAMM</name>
<sequence>MEIISFVVLALLIVISPGADFVLVFKNSVIGGRKAGVVTGIGIGVGVCIHVTYSIVGISYLFSQNETAFNILKYAGSAYLIYLGFTGLFSSKLIMAKGEDKKPLDNNFVKCFLQGFLCNTLNPKTVLFFLSVFSQLITQGSDNNLFFLLLCGLYIVLLHIAWFYLVSFFVTSSKAIGFFERFGRKINQVCALGLIAFGLTLIA</sequence>
<evidence type="ECO:0000313" key="8">
    <source>
        <dbReference type="Proteomes" id="UP001620262"/>
    </source>
</evidence>
<dbReference type="PIRSF" id="PIRSF006324">
    <property type="entry name" value="LeuE"/>
    <property type="match status" value="1"/>
</dbReference>
<evidence type="ECO:0000256" key="2">
    <source>
        <dbReference type="ARBA" id="ARBA00022475"/>
    </source>
</evidence>
<protein>
    <submittedName>
        <fullName evidence="7">LysE family translocator</fullName>
    </submittedName>
</protein>
<dbReference type="Pfam" id="PF01810">
    <property type="entry name" value="LysE"/>
    <property type="match status" value="1"/>
</dbReference>
<dbReference type="EMBL" id="JBJDOT010000013">
    <property type="protein sequence ID" value="MFK3864370.1"/>
    <property type="molecule type" value="Genomic_DNA"/>
</dbReference>
<keyword evidence="8" id="KW-1185">Reference proteome</keyword>
<comment type="caution">
    <text evidence="7">The sequence shown here is derived from an EMBL/GenBank/DDBJ whole genome shotgun (WGS) entry which is preliminary data.</text>
</comment>
<gene>
    <name evidence="7" type="ORF">ACI2JU_10830</name>
</gene>